<dbReference type="PANTHER" id="PTHR34710">
    <property type="entry name" value="OS03G0834100 PROTEIN"/>
    <property type="match status" value="1"/>
</dbReference>
<evidence type="ECO:0000259" key="2">
    <source>
        <dbReference type="Pfam" id="PF12274"/>
    </source>
</evidence>
<keyword evidence="4" id="KW-1185">Reference proteome</keyword>
<evidence type="ECO:0000256" key="1">
    <source>
        <dbReference type="SAM" id="MobiDB-lite"/>
    </source>
</evidence>
<dbReference type="EMBL" id="JAKOGI010000519">
    <property type="protein sequence ID" value="KAJ8433728.1"/>
    <property type="molecule type" value="Genomic_DNA"/>
</dbReference>
<feature type="region of interest" description="Disordered" evidence="1">
    <location>
        <begin position="1"/>
        <end position="57"/>
    </location>
</feature>
<name>A0A9Q1JZI7_9CARY</name>
<evidence type="ECO:0000313" key="4">
    <source>
        <dbReference type="Proteomes" id="UP001153076"/>
    </source>
</evidence>
<dbReference type="InterPro" id="IPR022059">
    <property type="entry name" value="DUF3615"/>
</dbReference>
<feature type="compositionally biased region" description="Basic and acidic residues" evidence="1">
    <location>
        <begin position="32"/>
        <end position="44"/>
    </location>
</feature>
<dbReference type="Proteomes" id="UP001153076">
    <property type="component" value="Unassembled WGS sequence"/>
</dbReference>
<accession>A0A9Q1JZI7</accession>
<feature type="compositionally biased region" description="Basic residues" evidence="1">
    <location>
        <begin position="1"/>
        <end position="16"/>
    </location>
</feature>
<feature type="domain" description="DUF3615" evidence="2">
    <location>
        <begin position="88"/>
        <end position="184"/>
    </location>
</feature>
<gene>
    <name evidence="3" type="ORF">Cgig2_019796</name>
</gene>
<organism evidence="3 4">
    <name type="scientific">Carnegiea gigantea</name>
    <dbReference type="NCBI Taxonomy" id="171969"/>
    <lineage>
        <taxon>Eukaryota</taxon>
        <taxon>Viridiplantae</taxon>
        <taxon>Streptophyta</taxon>
        <taxon>Embryophyta</taxon>
        <taxon>Tracheophyta</taxon>
        <taxon>Spermatophyta</taxon>
        <taxon>Magnoliopsida</taxon>
        <taxon>eudicotyledons</taxon>
        <taxon>Gunneridae</taxon>
        <taxon>Pentapetalae</taxon>
        <taxon>Caryophyllales</taxon>
        <taxon>Cactineae</taxon>
        <taxon>Cactaceae</taxon>
        <taxon>Cactoideae</taxon>
        <taxon>Echinocereeae</taxon>
        <taxon>Carnegiea</taxon>
    </lineage>
</organism>
<dbReference type="PANTHER" id="PTHR34710:SF20">
    <property type="entry name" value="OS10G0550200 PROTEIN"/>
    <property type="match status" value="1"/>
</dbReference>
<sequence>MVISKSKIRNRLRSKSKVGPTTPLSPSKSKRKISDKSRRPKEIQGEGSSRGRSGERIRSENCIPTEYDSDLEEAYIDQCNVCAVSAVAHFNKVAASKGVTYELVETGESTTFMHAKKGFVYHFNFLAKPTKCTDDSETMLFCGEVWEFYRGGPCVTNCCILGSADAICSGTDGCGACHPMIHHPAEGFYVGEEQCFHYIDYAAIVEALHPPRFGRGLGMDIHLRILMRNGYSSYPLARLPL</sequence>
<comment type="caution">
    <text evidence="3">The sequence shown here is derived from an EMBL/GenBank/DDBJ whole genome shotgun (WGS) entry which is preliminary data.</text>
</comment>
<evidence type="ECO:0000313" key="3">
    <source>
        <dbReference type="EMBL" id="KAJ8433728.1"/>
    </source>
</evidence>
<dbReference type="Pfam" id="PF12274">
    <property type="entry name" value="DUF3615"/>
    <property type="match status" value="1"/>
</dbReference>
<reference evidence="3" key="1">
    <citation type="submission" date="2022-04" db="EMBL/GenBank/DDBJ databases">
        <title>Carnegiea gigantea Genome sequencing and assembly v2.</title>
        <authorList>
            <person name="Copetti D."/>
            <person name="Sanderson M.J."/>
            <person name="Burquez A."/>
            <person name="Wojciechowski M.F."/>
        </authorList>
    </citation>
    <scope>NUCLEOTIDE SEQUENCE</scope>
    <source>
        <strain evidence="3">SGP5-SGP5p</strain>
        <tissue evidence="3">Aerial part</tissue>
    </source>
</reference>
<proteinExistence type="predicted"/>
<dbReference type="AlphaFoldDB" id="A0A9Q1JZI7"/>
<protein>
    <recommendedName>
        <fullName evidence="2">DUF3615 domain-containing protein</fullName>
    </recommendedName>
</protein>